<evidence type="ECO:0000259" key="1">
    <source>
        <dbReference type="Pfam" id="PF13403"/>
    </source>
</evidence>
<evidence type="ECO:0000313" key="2">
    <source>
        <dbReference type="EMBL" id="QHT95849.1"/>
    </source>
</evidence>
<feature type="domain" description="Hedgehog/Intein (Hint)" evidence="1">
    <location>
        <begin position="275"/>
        <end position="398"/>
    </location>
</feature>
<proteinExistence type="predicted"/>
<dbReference type="InterPro" id="IPR028992">
    <property type="entry name" value="Hedgehog/Intein_dom"/>
</dbReference>
<organism evidence="2">
    <name type="scientific">viral metagenome</name>
    <dbReference type="NCBI Taxonomy" id="1070528"/>
    <lineage>
        <taxon>unclassified sequences</taxon>
        <taxon>metagenomes</taxon>
        <taxon>organismal metagenomes</taxon>
    </lineage>
</organism>
<dbReference type="EMBL" id="MN740246">
    <property type="protein sequence ID" value="QHT95849.1"/>
    <property type="molecule type" value="Genomic_DNA"/>
</dbReference>
<sequence length="441" mass="51071">MSTFITSKNTITDNGLQVGNSVEKDMMNETYTYRFNPYDYQEQFYSGMADFINENIVAGDKLEEDRLIASCWNDLGDDVFDNWGFFYLYDVQSGKYYFPKLYPRNDNDGVFNTQICQAFGRTFTIQHGWAVEGIFKIDIDVSDNLPFRFGAYGNMGSDGDEYITRYYHPLVYSGDNTNMNLYYIKHSDSSDYSTETLYSYFIPKSPTQNTTRSYIYNNDGDDDNIMSVNVQNGLLVYFSKSYDVRGWVISDLNNVTDQNPLTESLIDDENPISNICFPSGTPIQTDQETIFIEQINSNKHTIRGNKIEMITKTITQDSYLVCIEKDALAKNIPSKKTLISKNHKLFYNKKMIKANNLLQLNKEGIYKIKYNGEILYNVLLENHDKMIVNNLICETLDPKNGIAKMYLDMKNRNLSDSEKQTFISEYNEYVIKNKKFISKSK</sequence>
<reference evidence="2" key="1">
    <citation type="journal article" date="2020" name="Nature">
        <title>Giant virus diversity and host interactions through global metagenomics.</title>
        <authorList>
            <person name="Schulz F."/>
            <person name="Roux S."/>
            <person name="Paez-Espino D."/>
            <person name="Jungbluth S."/>
            <person name="Walsh D.A."/>
            <person name="Denef V.J."/>
            <person name="McMahon K.D."/>
            <person name="Konstantinidis K.T."/>
            <person name="Eloe-Fadrosh E.A."/>
            <person name="Kyrpides N.C."/>
            <person name="Woyke T."/>
        </authorList>
    </citation>
    <scope>NUCLEOTIDE SEQUENCE</scope>
    <source>
        <strain evidence="2">GVMAG-M-3300024301-20</strain>
    </source>
</reference>
<protein>
    <recommendedName>
        <fullName evidence="1">Hedgehog/Intein (Hint) domain-containing protein</fullName>
    </recommendedName>
</protein>
<dbReference type="Pfam" id="PF13403">
    <property type="entry name" value="Hint_2"/>
    <property type="match status" value="1"/>
</dbReference>
<accession>A0A6C0ISY3</accession>
<name>A0A6C0ISY3_9ZZZZ</name>
<dbReference type="AlphaFoldDB" id="A0A6C0ISY3"/>